<dbReference type="EMBL" id="FBWC01000014">
    <property type="protein sequence ID" value="CUX30971.1"/>
    <property type="molecule type" value="Genomic_DNA"/>
</dbReference>
<evidence type="ECO:0000313" key="2">
    <source>
        <dbReference type="Proteomes" id="UP000191897"/>
    </source>
</evidence>
<gene>
    <name evidence="1" type="ORF">AGR4C_Cc50415</name>
</gene>
<protein>
    <submittedName>
        <fullName evidence="1">Uncharacterized protein</fullName>
    </submittedName>
</protein>
<name>A0A1S7Q3Y0_AGRTU</name>
<dbReference type="Proteomes" id="UP000191897">
    <property type="component" value="Unassembled WGS sequence"/>
</dbReference>
<dbReference type="AlphaFoldDB" id="A0A1S7Q3Y0"/>
<accession>A0A1S7Q3Y0</accession>
<reference evidence="1 2" key="1">
    <citation type="submission" date="2016-01" db="EMBL/GenBank/DDBJ databases">
        <authorList>
            <person name="Oliw E.H."/>
        </authorList>
    </citation>
    <scope>NUCLEOTIDE SEQUENCE [LARGE SCALE GENOMIC DNA]</scope>
    <source>
        <strain evidence="1 2">Kerr 14</strain>
    </source>
</reference>
<evidence type="ECO:0000313" key="1">
    <source>
        <dbReference type="EMBL" id="CUX30971.1"/>
    </source>
</evidence>
<proteinExistence type="predicted"/>
<sequence>MSLICDGSYFPWPDSDSFAGIGRCGEPHAAARFTGEKLNRDILRIGNGTRFVLISLMIQISLEAAPDERR</sequence>
<organism evidence="1 2">
    <name type="scientific">Agrobacterium tumefaciens str. Kerr 14</name>
    <dbReference type="NCBI Taxonomy" id="1183424"/>
    <lineage>
        <taxon>Bacteria</taxon>
        <taxon>Pseudomonadati</taxon>
        <taxon>Pseudomonadota</taxon>
        <taxon>Alphaproteobacteria</taxon>
        <taxon>Hyphomicrobiales</taxon>
        <taxon>Rhizobiaceae</taxon>
        <taxon>Rhizobium/Agrobacterium group</taxon>
        <taxon>Agrobacterium</taxon>
        <taxon>Agrobacterium tumefaciens complex</taxon>
    </lineage>
</organism>